<dbReference type="STRING" id="112413.SAMN05421854_11525"/>
<keyword evidence="9" id="KW-0045">Antibiotic biosynthesis</keyword>
<dbReference type="PIRSF" id="PIRSF000521">
    <property type="entry name" value="Transaminase_4ab_Lys_Orn"/>
    <property type="match status" value="1"/>
</dbReference>
<dbReference type="InterPro" id="IPR049704">
    <property type="entry name" value="Aminotrans_3_PPA_site"/>
</dbReference>
<evidence type="ECO:0000256" key="4">
    <source>
        <dbReference type="ARBA" id="ARBA00013049"/>
    </source>
</evidence>
<dbReference type="CDD" id="cd00610">
    <property type="entry name" value="OAT_like"/>
    <property type="match status" value="1"/>
</dbReference>
<comment type="cofactor">
    <cofactor evidence="1">
        <name>pyridoxal 5'-phosphate</name>
        <dbReference type="ChEBI" id="CHEBI:597326"/>
    </cofactor>
</comment>
<evidence type="ECO:0000313" key="12">
    <source>
        <dbReference type="Proteomes" id="UP000199137"/>
    </source>
</evidence>
<dbReference type="PROSITE" id="PS00600">
    <property type="entry name" value="AA_TRANSFER_CLASS_3"/>
    <property type="match status" value="1"/>
</dbReference>
<gene>
    <name evidence="11" type="ORF">SAMN05421854_11525</name>
</gene>
<keyword evidence="8" id="KW-0809">Transit peptide</keyword>
<protein>
    <recommendedName>
        <fullName evidence="4">alanine--glyoxylate transaminase</fullName>
        <ecNumber evidence="4">2.6.1.44</ecNumber>
    </recommendedName>
</protein>
<comment type="similarity">
    <text evidence="2 10">Belongs to the class-III pyridoxal-phosphate-dependent aminotransferase family.</text>
</comment>
<dbReference type="GO" id="GO:0008453">
    <property type="term" value="F:alanine-glyoxylate transaminase activity"/>
    <property type="evidence" value="ECO:0007669"/>
    <property type="project" value="UniProtKB-EC"/>
</dbReference>
<comment type="subunit">
    <text evidence="3">Homotetramer.</text>
</comment>
<organism evidence="11 12">
    <name type="scientific">Amycolatopsis rubida</name>
    <dbReference type="NCBI Taxonomy" id="112413"/>
    <lineage>
        <taxon>Bacteria</taxon>
        <taxon>Bacillati</taxon>
        <taxon>Actinomycetota</taxon>
        <taxon>Actinomycetes</taxon>
        <taxon>Pseudonocardiales</taxon>
        <taxon>Pseudonocardiaceae</taxon>
        <taxon>Amycolatopsis</taxon>
    </lineage>
</organism>
<keyword evidence="5" id="KW-0032">Aminotransferase</keyword>
<dbReference type="Gene3D" id="3.90.1150.10">
    <property type="entry name" value="Aspartate Aminotransferase, domain 1"/>
    <property type="match status" value="1"/>
</dbReference>
<dbReference type="InterPro" id="IPR015424">
    <property type="entry name" value="PyrdxlP-dep_Trfase"/>
</dbReference>
<evidence type="ECO:0000256" key="8">
    <source>
        <dbReference type="ARBA" id="ARBA00022946"/>
    </source>
</evidence>
<evidence type="ECO:0000313" key="11">
    <source>
        <dbReference type="EMBL" id="SFQ55223.1"/>
    </source>
</evidence>
<proteinExistence type="inferred from homology"/>
<keyword evidence="11" id="KW-0670">Pyruvate</keyword>
<sequence length="453" mass="48604">MTDSPVPPGATALPEAEILETLPPLEWDYRTALADRETYLTPVLKTFQATTKPVLFKSGLGQYLFDSDGNRYIDTVAMNQAISAGYRSPYVQAAVREQLEDMQHCSTMWMHPGPASLAKALVGKMPPGDWVVHFLSSGTEAVDLALMMARNYTQRHAVVALRSAYHGAVGATANATTSIARFHQKIPSASGIIHVTNPDQYRGIHGPGVDPYLAEFRSSIAASTNGELAAYIFEPIQGYGGVIPMPTEYVRQTSALARELGGVVIADEVQTAVGRTGAHFFGFTEHGVVPDMVVMAKGIGNGFPLSAVIARRDIAEAMTGRTFMSTMGSNPTCCAAGRGVLAALEHGGLQENARIVGAQAMDMFRELQTRYEVIGDVRGRGLMIGMELVKDRDTKEPATELVHAIADEIADSVIVTKAGAHANVLRLVPPLCLTAKDAADVVDRLDSVLARPR</sequence>
<dbReference type="SUPFAM" id="SSF53383">
    <property type="entry name" value="PLP-dependent transferases"/>
    <property type="match status" value="1"/>
</dbReference>
<evidence type="ECO:0000256" key="6">
    <source>
        <dbReference type="ARBA" id="ARBA00022679"/>
    </source>
</evidence>
<dbReference type="RefSeq" id="WP_093576357.1">
    <property type="nucleotide sequence ID" value="NZ_FOWC01000015.1"/>
</dbReference>
<dbReference type="OrthoDB" id="9801834at2"/>
<evidence type="ECO:0000256" key="1">
    <source>
        <dbReference type="ARBA" id="ARBA00001933"/>
    </source>
</evidence>
<keyword evidence="7 10" id="KW-0663">Pyridoxal phosphate</keyword>
<dbReference type="GO" id="GO:0017000">
    <property type="term" value="P:antibiotic biosynthetic process"/>
    <property type="evidence" value="ECO:0007669"/>
    <property type="project" value="UniProtKB-KW"/>
</dbReference>
<evidence type="ECO:0000256" key="9">
    <source>
        <dbReference type="ARBA" id="ARBA00023194"/>
    </source>
</evidence>
<dbReference type="Proteomes" id="UP000199137">
    <property type="component" value="Unassembled WGS sequence"/>
</dbReference>
<evidence type="ECO:0000256" key="10">
    <source>
        <dbReference type="RuleBase" id="RU003560"/>
    </source>
</evidence>
<dbReference type="EMBL" id="FOWC01000015">
    <property type="protein sequence ID" value="SFQ55223.1"/>
    <property type="molecule type" value="Genomic_DNA"/>
</dbReference>
<dbReference type="GO" id="GO:0030170">
    <property type="term" value="F:pyridoxal phosphate binding"/>
    <property type="evidence" value="ECO:0007669"/>
    <property type="project" value="InterPro"/>
</dbReference>
<accession>A0A1I5ZFR4</accession>
<evidence type="ECO:0000256" key="5">
    <source>
        <dbReference type="ARBA" id="ARBA00022576"/>
    </source>
</evidence>
<evidence type="ECO:0000256" key="3">
    <source>
        <dbReference type="ARBA" id="ARBA00011881"/>
    </source>
</evidence>
<dbReference type="Gene3D" id="3.40.640.10">
    <property type="entry name" value="Type I PLP-dependent aspartate aminotransferase-like (Major domain)"/>
    <property type="match status" value="1"/>
</dbReference>
<name>A0A1I5ZFR4_9PSEU</name>
<dbReference type="PANTHER" id="PTHR45688">
    <property type="match status" value="1"/>
</dbReference>
<dbReference type="InterPro" id="IPR015421">
    <property type="entry name" value="PyrdxlP-dep_Trfase_major"/>
</dbReference>
<keyword evidence="6" id="KW-0808">Transferase</keyword>
<dbReference type="PANTHER" id="PTHR45688:SF3">
    <property type="entry name" value="ALANINE--GLYOXYLATE AMINOTRANSFERASE 2, MITOCHONDRIAL"/>
    <property type="match status" value="1"/>
</dbReference>
<evidence type="ECO:0000256" key="2">
    <source>
        <dbReference type="ARBA" id="ARBA00008954"/>
    </source>
</evidence>
<evidence type="ECO:0000256" key="7">
    <source>
        <dbReference type="ARBA" id="ARBA00022898"/>
    </source>
</evidence>
<dbReference type="EC" id="2.6.1.44" evidence="4"/>
<dbReference type="Pfam" id="PF00202">
    <property type="entry name" value="Aminotran_3"/>
    <property type="match status" value="1"/>
</dbReference>
<dbReference type="AlphaFoldDB" id="A0A1I5ZFR4"/>
<dbReference type="InterPro" id="IPR015422">
    <property type="entry name" value="PyrdxlP-dep_Trfase_small"/>
</dbReference>
<dbReference type="InterPro" id="IPR005814">
    <property type="entry name" value="Aminotrans_3"/>
</dbReference>
<reference evidence="11 12" key="1">
    <citation type="submission" date="2016-10" db="EMBL/GenBank/DDBJ databases">
        <authorList>
            <person name="de Groot N.N."/>
        </authorList>
    </citation>
    <scope>NUCLEOTIDE SEQUENCE [LARGE SCALE GENOMIC DNA]</scope>
    <source>
        <strain evidence="11 12">DSM 44637</strain>
    </source>
</reference>